<dbReference type="Proteomes" id="UP001499942">
    <property type="component" value="Unassembled WGS sequence"/>
</dbReference>
<evidence type="ECO:0000313" key="2">
    <source>
        <dbReference type="Proteomes" id="UP001499942"/>
    </source>
</evidence>
<accession>A0ABP5ZGY6</accession>
<keyword evidence="2" id="KW-1185">Reference proteome</keyword>
<reference evidence="2" key="1">
    <citation type="journal article" date="2019" name="Int. J. Syst. Evol. Microbiol.">
        <title>The Global Catalogue of Microorganisms (GCM) 10K type strain sequencing project: providing services to taxonomists for standard genome sequencing and annotation.</title>
        <authorList>
            <consortium name="The Broad Institute Genomics Platform"/>
            <consortium name="The Broad Institute Genome Sequencing Center for Infectious Disease"/>
            <person name="Wu L."/>
            <person name="Ma J."/>
        </authorList>
    </citation>
    <scope>NUCLEOTIDE SEQUENCE [LARGE SCALE GENOMIC DNA]</scope>
    <source>
        <strain evidence="2">JCM 5062</strain>
    </source>
</reference>
<sequence>MADDAYLFLLPDRHPRVGAALAAVDDGECAETPAVRAWLEAHEVAASSDRVRILPAGAEALVPQGVECLPVPLSAEESARVHQECAPHSVTEAEAGLVAFRETTQDWEALVRRALTAGVPASRVAELTGLDPRDIGRLSGA</sequence>
<organism evidence="1 2">
    <name type="scientific">Streptomyces gobitricini</name>
    <dbReference type="NCBI Taxonomy" id="68211"/>
    <lineage>
        <taxon>Bacteria</taxon>
        <taxon>Bacillati</taxon>
        <taxon>Actinomycetota</taxon>
        <taxon>Actinomycetes</taxon>
        <taxon>Kitasatosporales</taxon>
        <taxon>Streptomycetaceae</taxon>
        <taxon>Streptomyces</taxon>
    </lineage>
</organism>
<dbReference type="InterPro" id="IPR046045">
    <property type="entry name" value="DUF6003"/>
</dbReference>
<protein>
    <submittedName>
        <fullName evidence="1">Uncharacterized protein</fullName>
    </submittedName>
</protein>
<comment type="caution">
    <text evidence="1">The sequence shown here is derived from an EMBL/GenBank/DDBJ whole genome shotgun (WGS) entry which is preliminary data.</text>
</comment>
<evidence type="ECO:0000313" key="1">
    <source>
        <dbReference type="EMBL" id="GAA2498628.1"/>
    </source>
</evidence>
<dbReference type="RefSeq" id="WP_344361796.1">
    <property type="nucleotide sequence ID" value="NZ_BAAASR010000018.1"/>
</dbReference>
<gene>
    <name evidence="1" type="ORF">GCM10010393_33600</name>
</gene>
<name>A0ABP5ZGY6_9ACTN</name>
<proteinExistence type="predicted"/>
<dbReference type="EMBL" id="BAAASR010000018">
    <property type="protein sequence ID" value="GAA2498628.1"/>
    <property type="molecule type" value="Genomic_DNA"/>
</dbReference>
<dbReference type="Pfam" id="PF19466">
    <property type="entry name" value="DUF6003"/>
    <property type="match status" value="1"/>
</dbReference>